<feature type="region of interest" description="Disordered" evidence="1">
    <location>
        <begin position="69"/>
        <end position="95"/>
    </location>
</feature>
<sequence>MHSCPYCTSFLGRSFKKLLHHIKFIHSHEPNFSITCRQCGQSFRKFNSFKSHIQREEKKNALLNFANVSEQGDEDVEDENSDEEDGEDNDSNEDTNYVDDVTRFLALFILKTKEENQLSQQTVNAILDNTGDLVDSRLVEMKNKVVACLQSSGIEIADVEGLSGVLDEPSIFSQAKQRLQNEYQQMKYFVENFNFVEPQEVILNQYAEYRYLQGKQKLCLVKETFHYISILKTLQSLLNQADVLCEVMNGHSSNDGILRDYCDGEQYKMHALFGQPGNALLLHCYYDDFQVTNPLGSKTKKHKIGAFYFNLGNLSPEYRSVINSIQLIALCRVPLIKKYGMNRILQPFMQDLHQLEADRGVTFWIDEQERTFSGSIGPYSSDNLGAHSLGGFQESFSGLRICRICMATREDTNTKFTEADFQIRTRAIHDRHCRLVENDANLEATYGVKTRSVLNQSRYFHITDGLVLDVMHDQLEGVLPLEVKILLQKYIQEENYFTLEIVNDRLERLWYPQSDASNKPSPIKPQSLANNSMRISQSARMWCLARMFPILIGDLIPQNDEHWENFLRLLKIEEIVFAPKATPQVAAYLGVLIEEYLEDYVNLNDRLPIPKQHYMVHYPNQIIKNGPLVRNWAMRFEAKHNYFKKLVDNVNNFKNITYSLAMRHQALQTYRMQSSQGNYLRVSLEIGPAVGRVTTVQEAGVEDELQEADPQTKGDSSLTRTSWVKVYGTKYVKGDVIVIDYHHGFPILGKIQKVLVVERHIVWFQYLKINVTEFVCHLNAFKVQQLNEIRYIKQSELLDYYPLGLVKGFGCYANQVFVTLKYRLDLMQ</sequence>
<dbReference type="PANTHER" id="PTHR31912:SF34">
    <property type="entry name" value="NOTOCHORD-RELATED PROTEIN"/>
    <property type="match status" value="1"/>
</dbReference>
<organism evidence="2 3">
    <name type="scientific">Stylophora pistillata</name>
    <name type="common">Smooth cauliflower coral</name>
    <dbReference type="NCBI Taxonomy" id="50429"/>
    <lineage>
        <taxon>Eukaryota</taxon>
        <taxon>Metazoa</taxon>
        <taxon>Cnidaria</taxon>
        <taxon>Anthozoa</taxon>
        <taxon>Hexacorallia</taxon>
        <taxon>Scleractinia</taxon>
        <taxon>Astrocoeniina</taxon>
        <taxon>Pocilloporidae</taxon>
        <taxon>Stylophora</taxon>
    </lineage>
</organism>
<feature type="compositionally biased region" description="Acidic residues" evidence="1">
    <location>
        <begin position="71"/>
        <end position="95"/>
    </location>
</feature>
<reference evidence="3" key="1">
    <citation type="journal article" date="2017" name="bioRxiv">
        <title>Comparative analysis of the genomes of Stylophora pistillata and Acropora digitifera provides evidence for extensive differences between species of corals.</title>
        <authorList>
            <person name="Voolstra C.R."/>
            <person name="Li Y."/>
            <person name="Liew Y.J."/>
            <person name="Baumgarten S."/>
            <person name="Zoccola D."/>
            <person name="Flot J.-F."/>
            <person name="Tambutte S."/>
            <person name="Allemand D."/>
            <person name="Aranda M."/>
        </authorList>
    </citation>
    <scope>NUCLEOTIDE SEQUENCE [LARGE SCALE GENOMIC DNA]</scope>
</reference>
<gene>
    <name evidence="2" type="ORF">AWC38_SpisGene5984</name>
</gene>
<evidence type="ECO:0000256" key="1">
    <source>
        <dbReference type="SAM" id="MobiDB-lite"/>
    </source>
</evidence>
<dbReference type="EMBL" id="LSMT01000068">
    <property type="protein sequence ID" value="PFX29271.1"/>
    <property type="molecule type" value="Genomic_DNA"/>
</dbReference>
<dbReference type="PANTHER" id="PTHR31912">
    <property type="entry name" value="IP13529P"/>
    <property type="match status" value="1"/>
</dbReference>
<evidence type="ECO:0000313" key="2">
    <source>
        <dbReference type="EMBL" id="PFX29271.1"/>
    </source>
</evidence>
<name>A0A2B4SHB4_STYPI</name>
<keyword evidence="3" id="KW-1185">Reference proteome</keyword>
<evidence type="ECO:0000313" key="3">
    <source>
        <dbReference type="Proteomes" id="UP000225706"/>
    </source>
</evidence>
<dbReference type="OrthoDB" id="5948273at2759"/>
<protein>
    <recommendedName>
        <fullName evidence="4">C2H2-type domain-containing protein</fullName>
    </recommendedName>
</protein>
<evidence type="ECO:0008006" key="4">
    <source>
        <dbReference type="Google" id="ProtNLM"/>
    </source>
</evidence>
<dbReference type="AlphaFoldDB" id="A0A2B4SHB4"/>
<proteinExistence type="predicted"/>
<dbReference type="Gene3D" id="3.30.160.60">
    <property type="entry name" value="Classic Zinc Finger"/>
    <property type="match status" value="1"/>
</dbReference>
<dbReference type="Proteomes" id="UP000225706">
    <property type="component" value="Unassembled WGS sequence"/>
</dbReference>
<comment type="caution">
    <text evidence="2">The sequence shown here is derived from an EMBL/GenBank/DDBJ whole genome shotgun (WGS) entry which is preliminary data.</text>
</comment>
<accession>A0A2B4SHB4</accession>